<sequence length="204" mass="22343">MDASLWPLITARTVSLPHWLAPELRLEASGMLRGSILPTFEPRSTASAGYIRSQGESAADCMPDRFGVEVAIARDAMEKTQDKITRLRYESTKHPWISRSTPRSAACARGNIVAVTLPEYPLRSTSTRLSLPIDTVFRHDSILGVTDVDLRAGDTTIPRLYGVARRLKARLIGKVVSCGIGHSYGFDGVTVMPNRSNGGLDGFW</sequence>
<dbReference type="Proteomes" id="UP001141434">
    <property type="component" value="Unassembled WGS sequence"/>
</dbReference>
<evidence type="ECO:0000313" key="2">
    <source>
        <dbReference type="Proteomes" id="UP001141434"/>
    </source>
</evidence>
<evidence type="ECO:0000313" key="1">
    <source>
        <dbReference type="EMBL" id="KAJ5102430.1"/>
    </source>
</evidence>
<comment type="caution">
    <text evidence="1">The sequence shown here is derived from an EMBL/GenBank/DDBJ whole genome shotgun (WGS) entry which is preliminary data.</text>
</comment>
<accession>A0A9W9FLK2</accession>
<keyword evidence="2" id="KW-1185">Reference proteome</keyword>
<gene>
    <name evidence="1" type="ORF">NUU61_004652</name>
</gene>
<reference evidence="1" key="2">
    <citation type="journal article" date="2023" name="IMA Fungus">
        <title>Comparative genomic study of the Penicillium genus elucidates a diverse pangenome and 15 lateral gene transfer events.</title>
        <authorList>
            <person name="Petersen C."/>
            <person name="Sorensen T."/>
            <person name="Nielsen M.R."/>
            <person name="Sondergaard T.E."/>
            <person name="Sorensen J.L."/>
            <person name="Fitzpatrick D.A."/>
            <person name="Frisvad J.C."/>
            <person name="Nielsen K.L."/>
        </authorList>
    </citation>
    <scope>NUCLEOTIDE SEQUENCE</scope>
    <source>
        <strain evidence="1">IBT 34128</strain>
    </source>
</reference>
<dbReference type="AlphaFoldDB" id="A0A9W9FLK2"/>
<reference evidence="1" key="1">
    <citation type="submission" date="2022-11" db="EMBL/GenBank/DDBJ databases">
        <authorList>
            <person name="Petersen C."/>
        </authorList>
    </citation>
    <scope>NUCLEOTIDE SEQUENCE</scope>
    <source>
        <strain evidence="1">IBT 34128</strain>
    </source>
</reference>
<name>A0A9W9FLK2_9EURO</name>
<proteinExistence type="predicted"/>
<dbReference type="GeneID" id="81394402"/>
<protein>
    <submittedName>
        <fullName evidence="1">Uncharacterized protein</fullName>
    </submittedName>
</protein>
<organism evidence="1 2">
    <name type="scientific">Penicillium alfredii</name>
    <dbReference type="NCBI Taxonomy" id="1506179"/>
    <lineage>
        <taxon>Eukaryota</taxon>
        <taxon>Fungi</taxon>
        <taxon>Dikarya</taxon>
        <taxon>Ascomycota</taxon>
        <taxon>Pezizomycotina</taxon>
        <taxon>Eurotiomycetes</taxon>
        <taxon>Eurotiomycetidae</taxon>
        <taxon>Eurotiales</taxon>
        <taxon>Aspergillaceae</taxon>
        <taxon>Penicillium</taxon>
    </lineage>
</organism>
<dbReference type="EMBL" id="JAPMSZ010000005">
    <property type="protein sequence ID" value="KAJ5102430.1"/>
    <property type="molecule type" value="Genomic_DNA"/>
</dbReference>
<dbReference type="RefSeq" id="XP_056513261.1">
    <property type="nucleotide sequence ID" value="XM_056655234.1"/>
</dbReference>